<name>C2G5R3_SPHSI</name>
<dbReference type="Proteomes" id="UP000006241">
    <property type="component" value="Unassembled WGS sequence"/>
</dbReference>
<protein>
    <submittedName>
        <fullName evidence="1">Uncharacterized protein</fullName>
    </submittedName>
</protein>
<accession>C2G5R3</accession>
<comment type="caution">
    <text evidence="1">The sequence shown here is derived from an EMBL/GenBank/DDBJ whole genome shotgun (WGS) entry which is preliminary data.</text>
</comment>
<evidence type="ECO:0000313" key="1">
    <source>
        <dbReference type="EMBL" id="EEI89486.1"/>
    </source>
</evidence>
<feature type="non-terminal residue" evidence="1">
    <location>
        <position position="1"/>
    </location>
</feature>
<dbReference type="HOGENOM" id="CLU_3162069_0_0_10"/>
<reference evidence="1 2" key="1">
    <citation type="submission" date="2009-01" db="EMBL/GenBank/DDBJ databases">
        <authorList>
            <person name="Qin X."/>
            <person name="Bachman B."/>
            <person name="Battles P."/>
            <person name="Bell A."/>
            <person name="Bess C."/>
            <person name="Bickham C."/>
            <person name="Chaboub L."/>
            <person name="Chen D."/>
            <person name="Coyle M."/>
            <person name="Deiros D.R."/>
            <person name="Dinh H."/>
            <person name="Forbes L."/>
            <person name="Fowler G."/>
            <person name="Francisco L."/>
            <person name="Fu Q."/>
            <person name="Gubbala S."/>
            <person name="Hale W."/>
            <person name="Han Y."/>
            <person name="Hemphill L."/>
            <person name="Highlander S.K."/>
            <person name="Hirani K."/>
            <person name="Hogues M."/>
            <person name="Jackson L."/>
            <person name="Jakkamsetti A."/>
            <person name="Javaid M."/>
            <person name="Jiang H."/>
            <person name="Korchina V."/>
            <person name="Kovar C."/>
            <person name="Lara F."/>
            <person name="Lee S."/>
            <person name="Mata R."/>
            <person name="Mathew T."/>
            <person name="Moen C."/>
            <person name="Morales K."/>
            <person name="Munidasa M."/>
            <person name="Nazareth L."/>
            <person name="Ngo R."/>
            <person name="Nguyen L."/>
            <person name="Okwuonu G."/>
            <person name="Ongeri F."/>
            <person name="Patil S."/>
            <person name="Petrosino J."/>
            <person name="Pham C."/>
            <person name="Pham P."/>
            <person name="Pu L.-L."/>
            <person name="Puazo M."/>
            <person name="Raj R."/>
            <person name="Reid J."/>
            <person name="Rouhana J."/>
            <person name="Saada N."/>
            <person name="Shang Y."/>
            <person name="Simmons D."/>
            <person name="Thornton R."/>
            <person name="Warren J."/>
            <person name="Weissenberger G."/>
            <person name="Zhang J."/>
            <person name="Zhang L."/>
            <person name="Zhou C."/>
            <person name="Zhu D."/>
            <person name="Muzny D."/>
            <person name="Worley K."/>
            <person name="Gibbs R."/>
        </authorList>
    </citation>
    <scope>NUCLEOTIDE SEQUENCE [LARGE SCALE GENOMIC DNA]</scope>
    <source>
        <strain evidence="1 2">ATCC 33300</strain>
    </source>
</reference>
<proteinExistence type="predicted"/>
<organism evidence="1 2">
    <name type="scientific">Sphingobacterium spiritivorum ATCC 33300</name>
    <dbReference type="NCBI Taxonomy" id="525372"/>
    <lineage>
        <taxon>Bacteria</taxon>
        <taxon>Pseudomonadati</taxon>
        <taxon>Bacteroidota</taxon>
        <taxon>Sphingobacteriia</taxon>
        <taxon>Sphingobacteriales</taxon>
        <taxon>Sphingobacteriaceae</taxon>
        <taxon>Sphingobacterium</taxon>
    </lineage>
</organism>
<gene>
    <name evidence="1" type="ORF">HMPREF0765_4919</name>
</gene>
<dbReference type="AlphaFoldDB" id="C2G5R3"/>
<sequence>ELIVKVADVPAQVVRLGIVGAAGNGLTVRVTAVRLALIQPVVALYPST</sequence>
<evidence type="ECO:0000313" key="2">
    <source>
        <dbReference type="Proteomes" id="UP000006241"/>
    </source>
</evidence>
<dbReference type="EMBL" id="ACHB01000118">
    <property type="protein sequence ID" value="EEI89486.1"/>
    <property type="molecule type" value="Genomic_DNA"/>
</dbReference>